<dbReference type="OrthoDB" id="286404at2"/>
<organism evidence="4 5">
    <name type="scientific">Micromonospora yangpuensis</name>
    <dbReference type="NCBI Taxonomy" id="683228"/>
    <lineage>
        <taxon>Bacteria</taxon>
        <taxon>Bacillati</taxon>
        <taxon>Actinomycetota</taxon>
        <taxon>Actinomycetes</taxon>
        <taxon>Micromonosporales</taxon>
        <taxon>Micromonosporaceae</taxon>
        <taxon>Micromonospora</taxon>
    </lineage>
</organism>
<gene>
    <name evidence="4" type="ORF">GA0070617_4504</name>
</gene>
<dbReference type="EMBL" id="FMIA01000002">
    <property type="protein sequence ID" value="SCL60884.1"/>
    <property type="molecule type" value="Genomic_DNA"/>
</dbReference>
<dbReference type="GO" id="GO:0016616">
    <property type="term" value="F:oxidoreductase activity, acting on the CH-OH group of donors, NAD or NADP as acceptor"/>
    <property type="evidence" value="ECO:0007669"/>
    <property type="project" value="TreeGrafter"/>
</dbReference>
<accession>A0A1C6V441</accession>
<dbReference type="PRINTS" id="PR00081">
    <property type="entry name" value="GDHRDH"/>
</dbReference>
<keyword evidence="5" id="KW-1185">Reference proteome</keyword>
<dbReference type="InterPro" id="IPR002347">
    <property type="entry name" value="SDR_fam"/>
</dbReference>
<dbReference type="Gene3D" id="3.40.50.720">
    <property type="entry name" value="NAD(P)-binding Rossmann-like Domain"/>
    <property type="match status" value="1"/>
</dbReference>
<proteinExistence type="inferred from homology"/>
<sequence length="263" mass="27345">MRIDLTGEVAVVTGVGGRLGGVWATALLAAGAVVVGLDLDDQTPAAVRGHDGGRYLGLRGDVTDRASLREALAAATRWAGTPTILVNNAGIDQPPSREAGSWLFADVPEQLSGAVLDVNALGVLRVCQVIGAVMADNGRGSIVNIGSLYGGVGPDPRLYDHLDLDPPFLKPPAYGMSKAAVAALTRYLATLWGPVGVRVNTLSPGGVLGGQDPTFRQKFAARVPMRRMATEDDLTGPLLFLASGLSRYVTGCELLVDGGYVAW</sequence>
<dbReference type="SUPFAM" id="SSF51735">
    <property type="entry name" value="NAD(P)-binding Rossmann-fold domains"/>
    <property type="match status" value="1"/>
</dbReference>
<evidence type="ECO:0000256" key="2">
    <source>
        <dbReference type="ARBA" id="ARBA00023002"/>
    </source>
</evidence>
<dbReference type="InterPro" id="IPR036291">
    <property type="entry name" value="NAD(P)-bd_dom_sf"/>
</dbReference>
<evidence type="ECO:0000313" key="5">
    <source>
        <dbReference type="Proteomes" id="UP000198937"/>
    </source>
</evidence>
<comment type="similarity">
    <text evidence="1 3">Belongs to the short-chain dehydrogenases/reductases (SDR) family.</text>
</comment>
<dbReference type="PANTHER" id="PTHR42760">
    <property type="entry name" value="SHORT-CHAIN DEHYDROGENASES/REDUCTASES FAMILY MEMBER"/>
    <property type="match status" value="1"/>
</dbReference>
<dbReference type="AlphaFoldDB" id="A0A1C6V441"/>
<dbReference type="PRINTS" id="PR00080">
    <property type="entry name" value="SDRFAMILY"/>
</dbReference>
<reference evidence="4 5" key="1">
    <citation type="submission" date="2016-06" db="EMBL/GenBank/DDBJ databases">
        <authorList>
            <person name="Kjaerup R.B."/>
            <person name="Dalgaard T.S."/>
            <person name="Juul-Madsen H.R."/>
        </authorList>
    </citation>
    <scope>NUCLEOTIDE SEQUENCE [LARGE SCALE GENOMIC DNA]</scope>
    <source>
        <strain evidence="4 5">DSM 45577</strain>
    </source>
</reference>
<dbReference type="Proteomes" id="UP000198937">
    <property type="component" value="Unassembled WGS sequence"/>
</dbReference>
<dbReference type="Pfam" id="PF13561">
    <property type="entry name" value="adh_short_C2"/>
    <property type="match status" value="1"/>
</dbReference>
<evidence type="ECO:0000313" key="4">
    <source>
        <dbReference type="EMBL" id="SCL60884.1"/>
    </source>
</evidence>
<dbReference type="PANTHER" id="PTHR42760:SF133">
    <property type="entry name" value="3-OXOACYL-[ACYL-CARRIER-PROTEIN] REDUCTASE"/>
    <property type="match status" value="1"/>
</dbReference>
<dbReference type="Pfam" id="PF00106">
    <property type="entry name" value="adh_short"/>
    <property type="match status" value="1"/>
</dbReference>
<protein>
    <submittedName>
        <fullName evidence="4">NAD(P)-dependent dehydrogenase, short-chain alcohol dehydrogenase family</fullName>
    </submittedName>
</protein>
<dbReference type="RefSeq" id="WP_091442075.1">
    <property type="nucleotide sequence ID" value="NZ_BMMJ01000008.1"/>
</dbReference>
<evidence type="ECO:0000256" key="3">
    <source>
        <dbReference type="RuleBase" id="RU000363"/>
    </source>
</evidence>
<keyword evidence="2" id="KW-0560">Oxidoreductase</keyword>
<dbReference type="STRING" id="683228.GA0070617_4504"/>
<name>A0A1C6V441_9ACTN</name>
<evidence type="ECO:0000256" key="1">
    <source>
        <dbReference type="ARBA" id="ARBA00006484"/>
    </source>
</evidence>